<dbReference type="KEGG" id="hdf:AArcSl_0847"/>
<gene>
    <name evidence="2" type="ORF">AArcSl_0847</name>
</gene>
<sequence length="128" mass="14466">MYSDVDNTGANHRARQTGGVRELLESGAVGIGSLIFVVVFFPVLVLGSAAVLLFLLWPLFVGAHLQYGYVPGTNVRGRETVTGLWYLATFAWLLLLAFVPLLYRRYRESRRVRRIESVATRPFEPRPR</sequence>
<dbReference type="RefSeq" id="WP_119815502.1">
    <property type="nucleotide sequence ID" value="NZ_CP025066.1"/>
</dbReference>
<dbReference type="EMBL" id="CP025066">
    <property type="protein sequence ID" value="AUX08490.1"/>
    <property type="molecule type" value="Genomic_DNA"/>
</dbReference>
<keyword evidence="1" id="KW-0472">Membrane</keyword>
<keyword evidence="1" id="KW-1133">Transmembrane helix</keyword>
<feature type="transmembrane region" description="Helical" evidence="1">
    <location>
        <begin position="34"/>
        <end position="63"/>
    </location>
</feature>
<name>A0A343THB8_9EURY</name>
<protein>
    <submittedName>
        <fullName evidence="2">Uncharacterized protein</fullName>
    </submittedName>
</protein>
<evidence type="ECO:0000313" key="3">
    <source>
        <dbReference type="Proteomes" id="UP000263012"/>
    </source>
</evidence>
<evidence type="ECO:0000313" key="2">
    <source>
        <dbReference type="EMBL" id="AUX08490.1"/>
    </source>
</evidence>
<proteinExistence type="predicted"/>
<dbReference type="Proteomes" id="UP000263012">
    <property type="component" value="Chromosome"/>
</dbReference>
<organism evidence="2 3">
    <name type="scientific">Halalkaliarchaeum desulfuricum</name>
    <dbReference type="NCBI Taxonomy" id="2055893"/>
    <lineage>
        <taxon>Archaea</taxon>
        <taxon>Methanobacteriati</taxon>
        <taxon>Methanobacteriota</taxon>
        <taxon>Stenosarchaea group</taxon>
        <taxon>Halobacteria</taxon>
        <taxon>Halobacteriales</taxon>
        <taxon>Haloferacaceae</taxon>
        <taxon>Halalkaliarchaeum</taxon>
    </lineage>
</organism>
<keyword evidence="3" id="KW-1185">Reference proteome</keyword>
<feature type="transmembrane region" description="Helical" evidence="1">
    <location>
        <begin position="83"/>
        <end position="103"/>
    </location>
</feature>
<accession>A0A343THB8</accession>
<keyword evidence="1" id="KW-0812">Transmembrane</keyword>
<reference evidence="3" key="1">
    <citation type="submission" date="2017-11" db="EMBL/GenBank/DDBJ databases">
        <title>Phenotypic and genomic properties of facultatively anaerobic sulfur-reducing natronoarchaea from hypersaline soda lakes.</title>
        <authorList>
            <person name="Sorokin D.Y."/>
            <person name="Kublanov I.V."/>
            <person name="Roman P."/>
            <person name="Sinninghe Damste J.S."/>
            <person name="Golyshin P.N."/>
            <person name="Rojo D."/>
            <person name="Ciordia S."/>
            <person name="Mena M.D.C."/>
            <person name="Ferrer M."/>
            <person name="Messina E."/>
            <person name="Smedile F."/>
            <person name="La Spada G."/>
            <person name="La Cono V."/>
            <person name="Yakimov M.M."/>
        </authorList>
    </citation>
    <scope>NUCLEOTIDE SEQUENCE [LARGE SCALE GENOMIC DNA]</scope>
    <source>
        <strain evidence="3">AArc-Sl</strain>
    </source>
</reference>
<dbReference type="AlphaFoldDB" id="A0A343THB8"/>
<dbReference type="GeneID" id="37877192"/>
<evidence type="ECO:0000256" key="1">
    <source>
        <dbReference type="SAM" id="Phobius"/>
    </source>
</evidence>